<gene>
    <name evidence="1" type="ORF">JAAARDRAFT_34353</name>
</gene>
<reference evidence="2" key="1">
    <citation type="journal article" date="2014" name="Proc. Natl. Acad. Sci. U.S.A.">
        <title>Extensive sampling of basidiomycete genomes demonstrates inadequacy of the white-rot/brown-rot paradigm for wood decay fungi.</title>
        <authorList>
            <person name="Riley R."/>
            <person name="Salamov A.A."/>
            <person name="Brown D.W."/>
            <person name="Nagy L.G."/>
            <person name="Floudas D."/>
            <person name="Held B.W."/>
            <person name="Levasseur A."/>
            <person name="Lombard V."/>
            <person name="Morin E."/>
            <person name="Otillar R."/>
            <person name="Lindquist E.A."/>
            <person name="Sun H."/>
            <person name="LaButti K.M."/>
            <person name="Schmutz J."/>
            <person name="Jabbour D."/>
            <person name="Luo H."/>
            <person name="Baker S.E."/>
            <person name="Pisabarro A.G."/>
            <person name="Walton J.D."/>
            <person name="Blanchette R.A."/>
            <person name="Henrissat B."/>
            <person name="Martin F."/>
            <person name="Cullen D."/>
            <person name="Hibbett D.S."/>
            <person name="Grigoriev I.V."/>
        </authorList>
    </citation>
    <scope>NUCLEOTIDE SEQUENCE [LARGE SCALE GENOMIC DNA]</scope>
    <source>
        <strain evidence="2">MUCL 33604</strain>
    </source>
</reference>
<dbReference type="AlphaFoldDB" id="A0A067PXC7"/>
<sequence length="259" mass="29823">MYGLDPLALLTRHHESVIFLNISALLWSWLVNQDLQPSLPLEIWSEILQYILEEVRGTKYVSVIQGPTPDPSILVCRGVDLNFTWCLNQREVEAYEGFLRAEKHRGWKKTGKVYKIPRSLIELWEALVGPSRWTSQYPNNLHLLCTGITVPDIISRLNRTRCPLCEYNRTILLGRKGRRGWGFDKVFGGGGRAGLMTLPCPLCLGQTCLATAKLLQRCRWAETQDSALEEEGREIYRVRCRELGLYDFDYFGYLLRGRT</sequence>
<dbReference type="HOGENOM" id="CLU_1073882_0_0_1"/>
<dbReference type="InParanoid" id="A0A067PXC7"/>
<organism evidence="1 2">
    <name type="scientific">Jaapia argillacea MUCL 33604</name>
    <dbReference type="NCBI Taxonomy" id="933084"/>
    <lineage>
        <taxon>Eukaryota</taxon>
        <taxon>Fungi</taxon>
        <taxon>Dikarya</taxon>
        <taxon>Basidiomycota</taxon>
        <taxon>Agaricomycotina</taxon>
        <taxon>Agaricomycetes</taxon>
        <taxon>Agaricomycetidae</taxon>
        <taxon>Jaapiales</taxon>
        <taxon>Jaapiaceae</taxon>
        <taxon>Jaapia</taxon>
    </lineage>
</organism>
<dbReference type="Proteomes" id="UP000027265">
    <property type="component" value="Unassembled WGS sequence"/>
</dbReference>
<evidence type="ECO:0000313" key="2">
    <source>
        <dbReference type="Proteomes" id="UP000027265"/>
    </source>
</evidence>
<name>A0A067PXC7_9AGAM</name>
<evidence type="ECO:0000313" key="1">
    <source>
        <dbReference type="EMBL" id="KDQ58535.1"/>
    </source>
</evidence>
<protein>
    <submittedName>
        <fullName evidence="1">Uncharacterized protein</fullName>
    </submittedName>
</protein>
<accession>A0A067PXC7</accession>
<keyword evidence="2" id="KW-1185">Reference proteome</keyword>
<proteinExistence type="predicted"/>
<dbReference type="EMBL" id="KL197717">
    <property type="protein sequence ID" value="KDQ58535.1"/>
    <property type="molecule type" value="Genomic_DNA"/>
</dbReference>